<dbReference type="InterPro" id="IPR003660">
    <property type="entry name" value="HAMP_dom"/>
</dbReference>
<evidence type="ECO:0000256" key="4">
    <source>
        <dbReference type="ARBA" id="ARBA00022475"/>
    </source>
</evidence>
<dbReference type="Pfam" id="PF02518">
    <property type="entry name" value="HATPase_c"/>
    <property type="match status" value="1"/>
</dbReference>
<dbReference type="PROSITE" id="PS50109">
    <property type="entry name" value="HIS_KIN"/>
    <property type="match status" value="1"/>
</dbReference>
<keyword evidence="7 14" id="KW-0812">Transmembrane</keyword>
<accession>A0ABW2Y5X3</accession>
<dbReference type="GO" id="GO:0005524">
    <property type="term" value="F:ATP binding"/>
    <property type="evidence" value="ECO:0007669"/>
    <property type="project" value="UniProtKB-KW"/>
</dbReference>
<name>A0ABW2Y5X3_9BIFI</name>
<evidence type="ECO:0000256" key="7">
    <source>
        <dbReference type="ARBA" id="ARBA00022692"/>
    </source>
</evidence>
<dbReference type="CDD" id="cd06225">
    <property type="entry name" value="HAMP"/>
    <property type="match status" value="1"/>
</dbReference>
<evidence type="ECO:0000256" key="12">
    <source>
        <dbReference type="ARBA" id="ARBA00023012"/>
    </source>
</evidence>
<keyword evidence="13 14" id="KW-0472">Membrane</keyword>
<dbReference type="PANTHER" id="PTHR45528:SF1">
    <property type="entry name" value="SENSOR HISTIDINE KINASE CPXA"/>
    <property type="match status" value="1"/>
</dbReference>
<dbReference type="EC" id="2.7.13.3" evidence="3"/>
<dbReference type="InterPro" id="IPR036890">
    <property type="entry name" value="HATPase_C_sf"/>
</dbReference>
<evidence type="ECO:0000256" key="5">
    <source>
        <dbReference type="ARBA" id="ARBA00022553"/>
    </source>
</evidence>
<evidence type="ECO:0000256" key="8">
    <source>
        <dbReference type="ARBA" id="ARBA00022741"/>
    </source>
</evidence>
<dbReference type="InterPro" id="IPR004358">
    <property type="entry name" value="Sig_transdc_His_kin-like_C"/>
</dbReference>
<dbReference type="Pfam" id="PF00672">
    <property type="entry name" value="HAMP"/>
    <property type="match status" value="1"/>
</dbReference>
<evidence type="ECO:0000256" key="9">
    <source>
        <dbReference type="ARBA" id="ARBA00022777"/>
    </source>
</evidence>
<keyword evidence="18" id="KW-1185">Reference proteome</keyword>
<dbReference type="Proteomes" id="UP001597036">
    <property type="component" value="Unassembled WGS sequence"/>
</dbReference>
<keyword evidence="4" id="KW-1003">Cell membrane</keyword>
<keyword evidence="12" id="KW-0902">Two-component regulatory system</keyword>
<dbReference type="PANTHER" id="PTHR45528">
    <property type="entry name" value="SENSOR HISTIDINE KINASE CPXA"/>
    <property type="match status" value="1"/>
</dbReference>
<dbReference type="PROSITE" id="PS50885">
    <property type="entry name" value="HAMP"/>
    <property type="match status" value="1"/>
</dbReference>
<dbReference type="SUPFAM" id="SSF47384">
    <property type="entry name" value="Homodimeric domain of signal transducing histidine kinase"/>
    <property type="match status" value="1"/>
</dbReference>
<dbReference type="EMBL" id="JBHTHQ010000011">
    <property type="protein sequence ID" value="MFD0704413.1"/>
    <property type="molecule type" value="Genomic_DNA"/>
</dbReference>
<evidence type="ECO:0000256" key="1">
    <source>
        <dbReference type="ARBA" id="ARBA00000085"/>
    </source>
</evidence>
<evidence type="ECO:0000256" key="14">
    <source>
        <dbReference type="SAM" id="Phobius"/>
    </source>
</evidence>
<reference evidence="18" key="1">
    <citation type="journal article" date="2019" name="Int. J. Syst. Evol. Microbiol.">
        <title>The Global Catalogue of Microorganisms (GCM) 10K type strain sequencing project: providing services to taxonomists for standard genome sequencing and annotation.</title>
        <authorList>
            <consortium name="The Broad Institute Genomics Platform"/>
            <consortium name="The Broad Institute Genome Sequencing Center for Infectious Disease"/>
            <person name="Wu L."/>
            <person name="Ma J."/>
        </authorList>
    </citation>
    <scope>NUCLEOTIDE SEQUENCE [LARGE SCALE GENOMIC DNA]</scope>
    <source>
        <strain evidence="18">CCM 8604</strain>
    </source>
</reference>
<evidence type="ECO:0000256" key="10">
    <source>
        <dbReference type="ARBA" id="ARBA00022840"/>
    </source>
</evidence>
<dbReference type="InterPro" id="IPR005467">
    <property type="entry name" value="His_kinase_dom"/>
</dbReference>
<comment type="subcellular location">
    <subcellularLocation>
        <location evidence="2">Cell membrane</location>
        <topology evidence="2">Multi-pass membrane protein</topology>
    </subcellularLocation>
</comment>
<evidence type="ECO:0000313" key="17">
    <source>
        <dbReference type="EMBL" id="MFD0704413.1"/>
    </source>
</evidence>
<evidence type="ECO:0000256" key="2">
    <source>
        <dbReference type="ARBA" id="ARBA00004651"/>
    </source>
</evidence>
<dbReference type="SUPFAM" id="SSF158472">
    <property type="entry name" value="HAMP domain-like"/>
    <property type="match status" value="1"/>
</dbReference>
<dbReference type="RefSeq" id="WP_377937893.1">
    <property type="nucleotide sequence ID" value="NZ_JBHTHQ010000011.1"/>
</dbReference>
<keyword evidence="8" id="KW-0547">Nucleotide-binding</keyword>
<feature type="transmembrane region" description="Helical" evidence="14">
    <location>
        <begin position="189"/>
        <end position="210"/>
    </location>
</feature>
<dbReference type="Gene3D" id="6.10.340.10">
    <property type="match status" value="1"/>
</dbReference>
<dbReference type="Gene3D" id="1.10.287.130">
    <property type="match status" value="1"/>
</dbReference>
<comment type="catalytic activity">
    <reaction evidence="1">
        <text>ATP + protein L-histidine = ADP + protein N-phospho-L-histidine.</text>
        <dbReference type="EC" id="2.7.13.3"/>
    </reaction>
</comment>
<dbReference type="SMART" id="SM00388">
    <property type="entry name" value="HisKA"/>
    <property type="match status" value="1"/>
</dbReference>
<feature type="transmembrane region" description="Helical" evidence="14">
    <location>
        <begin position="12"/>
        <end position="35"/>
    </location>
</feature>
<dbReference type="SMART" id="SM00387">
    <property type="entry name" value="HATPase_c"/>
    <property type="match status" value="1"/>
</dbReference>
<evidence type="ECO:0000313" key="18">
    <source>
        <dbReference type="Proteomes" id="UP001597036"/>
    </source>
</evidence>
<evidence type="ECO:0000259" key="15">
    <source>
        <dbReference type="PROSITE" id="PS50109"/>
    </source>
</evidence>
<organism evidence="17 18">
    <name type="scientific">Alloscardovia venturai</name>
    <dbReference type="NCBI Taxonomy" id="1769421"/>
    <lineage>
        <taxon>Bacteria</taxon>
        <taxon>Bacillati</taxon>
        <taxon>Actinomycetota</taxon>
        <taxon>Actinomycetes</taxon>
        <taxon>Bifidobacteriales</taxon>
        <taxon>Bifidobacteriaceae</taxon>
        <taxon>Alloscardovia</taxon>
    </lineage>
</organism>
<proteinExistence type="predicted"/>
<evidence type="ECO:0000256" key="3">
    <source>
        <dbReference type="ARBA" id="ARBA00012438"/>
    </source>
</evidence>
<dbReference type="InterPro" id="IPR036097">
    <property type="entry name" value="HisK_dim/P_sf"/>
</dbReference>
<evidence type="ECO:0000256" key="11">
    <source>
        <dbReference type="ARBA" id="ARBA00022989"/>
    </source>
</evidence>
<feature type="domain" description="HAMP" evidence="16">
    <location>
        <begin position="211"/>
        <end position="263"/>
    </location>
</feature>
<dbReference type="PRINTS" id="PR00344">
    <property type="entry name" value="BCTRLSENSOR"/>
</dbReference>
<dbReference type="CDD" id="cd00082">
    <property type="entry name" value="HisKA"/>
    <property type="match status" value="1"/>
</dbReference>
<protein>
    <recommendedName>
        <fullName evidence="3">histidine kinase</fullName>
        <ecNumber evidence="3">2.7.13.3</ecNumber>
    </recommendedName>
</protein>
<dbReference type="InterPro" id="IPR003594">
    <property type="entry name" value="HATPase_dom"/>
</dbReference>
<dbReference type="Gene3D" id="3.30.565.10">
    <property type="entry name" value="Histidine kinase-like ATPase, C-terminal domain"/>
    <property type="match status" value="1"/>
</dbReference>
<sequence length="530" mass="59286">MRVFSHSLRAWAAAVSIIVVFLLTIATSLIAMGFLRQSMLSQVQSQSFKDFSQGIERVQAKEFIDESSADAQRKQSFLNDIVSDLQNSGAANLVGVYMWQEKFASQSDIVPISTDPTYMHVVSSEMKNRVATLNDANILSQPVNLGERKNPIPGNVYGSSLQLGGIGRVYVYGLYSYESAQETLEKVRISLVVPCVIFSIIFGLITWKIMGRIINPVRKVACVARQLSQGNLEARVQVDRQDEIGVLQKSFNDTAETLVQKIDELKKSESMQKRFVSDVSHELRTPVTTIRMASDFLQTHSSAFDETTARTITLLNKQVDNFEKLLTQLLDLSRYDAQKVQTNFTLTDICGCVKNVITATLPLAHNARTTVNCTYLSREAFAYVDSVRVERIIYNIVINAIDFCKHRPIEIGVKSNEDYVAIRIRDYGIGIAQDNLSHIFDRFWRADPSRARVTGGTGLGLSIAREDAKLHRGDIAVRSIVGKGTEFIVVLPVSRQTNPVNISMPQRWPLWFDDIFLDDNPISEICGGAK</sequence>
<dbReference type="SMART" id="SM00304">
    <property type="entry name" value="HAMP"/>
    <property type="match status" value="1"/>
</dbReference>
<keyword evidence="9" id="KW-0418">Kinase</keyword>
<keyword evidence="6" id="KW-0808">Transferase</keyword>
<keyword evidence="10 17" id="KW-0067">ATP-binding</keyword>
<evidence type="ECO:0000256" key="6">
    <source>
        <dbReference type="ARBA" id="ARBA00022679"/>
    </source>
</evidence>
<gene>
    <name evidence="17" type="ORF">ACFQY8_01420</name>
</gene>
<dbReference type="SUPFAM" id="SSF55874">
    <property type="entry name" value="ATPase domain of HSP90 chaperone/DNA topoisomerase II/histidine kinase"/>
    <property type="match status" value="1"/>
</dbReference>
<evidence type="ECO:0000256" key="13">
    <source>
        <dbReference type="ARBA" id="ARBA00023136"/>
    </source>
</evidence>
<keyword evidence="5" id="KW-0597">Phosphoprotein</keyword>
<dbReference type="Pfam" id="PF00512">
    <property type="entry name" value="HisKA"/>
    <property type="match status" value="1"/>
</dbReference>
<dbReference type="InterPro" id="IPR003661">
    <property type="entry name" value="HisK_dim/P_dom"/>
</dbReference>
<evidence type="ECO:0000259" key="16">
    <source>
        <dbReference type="PROSITE" id="PS50885"/>
    </source>
</evidence>
<keyword evidence="11 14" id="KW-1133">Transmembrane helix</keyword>
<comment type="caution">
    <text evidence="17">The sequence shown here is derived from an EMBL/GenBank/DDBJ whole genome shotgun (WGS) entry which is preliminary data.</text>
</comment>
<dbReference type="InterPro" id="IPR050398">
    <property type="entry name" value="HssS/ArlS-like"/>
</dbReference>
<feature type="domain" description="Histidine kinase" evidence="15">
    <location>
        <begin position="278"/>
        <end position="495"/>
    </location>
</feature>